<evidence type="ECO:0000313" key="2">
    <source>
        <dbReference type="EMBL" id="KGR02268.1"/>
    </source>
</evidence>
<accession>A0AB34PM52</accession>
<organism evidence="2 3">
    <name type="scientific">Candida albicans P78048</name>
    <dbReference type="NCBI Taxonomy" id="1094989"/>
    <lineage>
        <taxon>Eukaryota</taxon>
        <taxon>Fungi</taxon>
        <taxon>Dikarya</taxon>
        <taxon>Ascomycota</taxon>
        <taxon>Saccharomycotina</taxon>
        <taxon>Pichiomycetes</taxon>
        <taxon>Debaryomycetaceae</taxon>
        <taxon>Candida/Lodderomyces clade</taxon>
        <taxon>Candida</taxon>
    </lineage>
</organism>
<evidence type="ECO:0000313" key="3">
    <source>
        <dbReference type="Proteomes" id="UP000030161"/>
    </source>
</evidence>
<proteinExistence type="predicted"/>
<sequence>MQIQVGLQSLYSTFKHLLAEFRALTVWSLNKSTRNLGIAFLFSPHTFAHTIVNKFSSQAITHHQCISWTNSRTNNKRTGNLQFNKATSTSLTMPNKSNATTSIQ</sequence>
<evidence type="ECO:0000256" key="1">
    <source>
        <dbReference type="SAM" id="MobiDB-lite"/>
    </source>
</evidence>
<dbReference type="Proteomes" id="UP000030161">
    <property type="component" value="Unassembled WGS sequence"/>
</dbReference>
<dbReference type="AlphaFoldDB" id="A0AB34PM52"/>
<comment type="caution">
    <text evidence="2">The sequence shown here is derived from an EMBL/GenBank/DDBJ whole genome shotgun (WGS) entry which is preliminary data.</text>
</comment>
<dbReference type="EMBL" id="AJIX01000052">
    <property type="protein sequence ID" value="KGR02268.1"/>
    <property type="molecule type" value="Genomic_DNA"/>
</dbReference>
<name>A0AB34PM52_CANAX</name>
<gene>
    <name evidence="2" type="ORF">MG3_05919</name>
</gene>
<reference evidence="2 3" key="1">
    <citation type="submission" date="2013-12" db="EMBL/GenBank/DDBJ databases">
        <title>The Genome Sequence of Candida albicans P78048.</title>
        <authorList>
            <consortium name="The Broad Institute Genome Sequencing Platform"/>
            <consortium name="The Broad Institute Genome Sequencing Center for Infectious Disease"/>
            <person name="Cuomo C."/>
            <person name="Bennett R."/>
            <person name="Hirakawa M."/>
            <person name="Noverr M."/>
            <person name="Mitchell A."/>
            <person name="Young S.K."/>
            <person name="Zeng Q."/>
            <person name="Gargeya S."/>
            <person name="Fitzgerald M."/>
            <person name="Abouelleil A."/>
            <person name="Alvarado L."/>
            <person name="Berlin A.M."/>
            <person name="Chapman S.B."/>
            <person name="Dewar J."/>
            <person name="Goldberg J."/>
            <person name="Griggs A."/>
            <person name="Gujja S."/>
            <person name="Hansen M."/>
            <person name="Howarth C."/>
            <person name="Imamovic A."/>
            <person name="Larimer J."/>
            <person name="McCowan C."/>
            <person name="Murphy C."/>
            <person name="Pearson M."/>
            <person name="Priest M."/>
            <person name="Roberts A."/>
            <person name="Saif S."/>
            <person name="Shea T."/>
            <person name="Sykes S."/>
            <person name="Wortman J."/>
            <person name="Nusbaum C."/>
            <person name="Birren B."/>
        </authorList>
    </citation>
    <scope>NUCLEOTIDE SEQUENCE [LARGE SCALE GENOMIC DNA]</scope>
    <source>
        <strain evidence="2 3">P78048</strain>
    </source>
</reference>
<protein>
    <submittedName>
        <fullName evidence="2">Uncharacterized protein</fullName>
    </submittedName>
</protein>
<feature type="region of interest" description="Disordered" evidence="1">
    <location>
        <begin position="77"/>
        <end position="104"/>
    </location>
</feature>